<dbReference type="EMBL" id="KN880563">
    <property type="protein sequence ID" value="KIY66181.1"/>
    <property type="molecule type" value="Genomic_DNA"/>
</dbReference>
<feature type="region of interest" description="Disordered" evidence="1">
    <location>
        <begin position="58"/>
        <end position="77"/>
    </location>
</feature>
<dbReference type="InterPro" id="IPR001138">
    <property type="entry name" value="Zn2Cys6_DnaBD"/>
</dbReference>
<dbReference type="Proteomes" id="UP000054007">
    <property type="component" value="Unassembled WGS sequence"/>
</dbReference>
<evidence type="ECO:0000313" key="3">
    <source>
        <dbReference type="EMBL" id="KIY66181.1"/>
    </source>
</evidence>
<name>A0A0D7B9J9_9AGAR</name>
<evidence type="ECO:0000259" key="2">
    <source>
        <dbReference type="PROSITE" id="PS50048"/>
    </source>
</evidence>
<dbReference type="Pfam" id="PF00172">
    <property type="entry name" value="Zn_clus"/>
    <property type="match status" value="1"/>
</dbReference>
<accession>A0A0D7B9J9</accession>
<feature type="compositionally biased region" description="Pro residues" evidence="1">
    <location>
        <begin position="114"/>
        <end position="127"/>
    </location>
</feature>
<gene>
    <name evidence="3" type="ORF">CYLTODRAFT_41857</name>
</gene>
<dbReference type="SMART" id="SM00066">
    <property type="entry name" value="GAL4"/>
    <property type="match status" value="1"/>
</dbReference>
<proteinExistence type="predicted"/>
<reference evidence="3 4" key="1">
    <citation type="journal article" date="2015" name="Fungal Genet. Biol.">
        <title>Evolution of novel wood decay mechanisms in Agaricales revealed by the genome sequences of Fistulina hepatica and Cylindrobasidium torrendii.</title>
        <authorList>
            <person name="Floudas D."/>
            <person name="Held B.W."/>
            <person name="Riley R."/>
            <person name="Nagy L.G."/>
            <person name="Koehler G."/>
            <person name="Ransdell A.S."/>
            <person name="Younus H."/>
            <person name="Chow J."/>
            <person name="Chiniquy J."/>
            <person name="Lipzen A."/>
            <person name="Tritt A."/>
            <person name="Sun H."/>
            <person name="Haridas S."/>
            <person name="LaButti K."/>
            <person name="Ohm R.A."/>
            <person name="Kues U."/>
            <person name="Blanchette R.A."/>
            <person name="Grigoriev I.V."/>
            <person name="Minto R.E."/>
            <person name="Hibbett D.S."/>
        </authorList>
    </citation>
    <scope>NUCLEOTIDE SEQUENCE [LARGE SCALE GENOMIC DNA]</scope>
    <source>
        <strain evidence="3 4">FP15055 ss-10</strain>
    </source>
</reference>
<feature type="domain" description="Zn(2)-C6 fungal-type" evidence="2">
    <location>
        <begin position="157"/>
        <end position="189"/>
    </location>
</feature>
<dbReference type="InterPro" id="IPR036864">
    <property type="entry name" value="Zn2-C6_fun-type_DNA-bd_sf"/>
</dbReference>
<dbReference type="Gene3D" id="4.10.240.10">
    <property type="entry name" value="Zn(2)-C6 fungal-type DNA-binding domain"/>
    <property type="match status" value="1"/>
</dbReference>
<dbReference type="OrthoDB" id="2260578at2759"/>
<organism evidence="3 4">
    <name type="scientific">Cylindrobasidium torrendii FP15055 ss-10</name>
    <dbReference type="NCBI Taxonomy" id="1314674"/>
    <lineage>
        <taxon>Eukaryota</taxon>
        <taxon>Fungi</taxon>
        <taxon>Dikarya</taxon>
        <taxon>Basidiomycota</taxon>
        <taxon>Agaricomycotina</taxon>
        <taxon>Agaricomycetes</taxon>
        <taxon>Agaricomycetidae</taxon>
        <taxon>Agaricales</taxon>
        <taxon>Marasmiineae</taxon>
        <taxon>Physalacriaceae</taxon>
        <taxon>Cylindrobasidium</taxon>
    </lineage>
</organism>
<evidence type="ECO:0000313" key="4">
    <source>
        <dbReference type="Proteomes" id="UP000054007"/>
    </source>
</evidence>
<dbReference type="PROSITE" id="PS50048">
    <property type="entry name" value="ZN2_CY6_FUNGAL_2"/>
    <property type="match status" value="1"/>
</dbReference>
<protein>
    <recommendedName>
        <fullName evidence="2">Zn(2)-C6 fungal-type domain-containing protein</fullName>
    </recommendedName>
</protein>
<dbReference type="GO" id="GO:0000981">
    <property type="term" value="F:DNA-binding transcription factor activity, RNA polymerase II-specific"/>
    <property type="evidence" value="ECO:0007669"/>
    <property type="project" value="InterPro"/>
</dbReference>
<dbReference type="AlphaFoldDB" id="A0A0D7B9J9"/>
<evidence type="ECO:0000256" key="1">
    <source>
        <dbReference type="SAM" id="MobiDB-lite"/>
    </source>
</evidence>
<keyword evidence="4" id="KW-1185">Reference proteome</keyword>
<sequence>MPVFNLNPQFDSHQQSYYPANTATYMPTTTNPVFNGQQWTAGAGPSYESWPEMYTDPATYYPPPSSGPPPQNVALPPQGQIVDAGAAPAFWEEPSQDWMYHQPCYAPSQLSPHSSPPTGTPSPPPASPTNSAGQSRAHRRPISSTEFVRGPYARPVACLPCRKVKMKCESREHGKRCQRCERNNLECVVPEKPKQRVVG</sequence>
<feature type="compositionally biased region" description="Pro residues" evidence="1">
    <location>
        <begin position="60"/>
        <end position="71"/>
    </location>
</feature>
<dbReference type="PROSITE" id="PS00463">
    <property type="entry name" value="ZN2_CY6_FUNGAL_1"/>
    <property type="match status" value="1"/>
</dbReference>
<feature type="region of interest" description="Disordered" evidence="1">
    <location>
        <begin position="102"/>
        <end position="146"/>
    </location>
</feature>
<dbReference type="SUPFAM" id="SSF57701">
    <property type="entry name" value="Zn2/Cys6 DNA-binding domain"/>
    <property type="match status" value="1"/>
</dbReference>
<dbReference type="CDD" id="cd00067">
    <property type="entry name" value="GAL4"/>
    <property type="match status" value="1"/>
</dbReference>
<dbReference type="GO" id="GO:0008270">
    <property type="term" value="F:zinc ion binding"/>
    <property type="evidence" value="ECO:0007669"/>
    <property type="project" value="InterPro"/>
</dbReference>